<protein>
    <submittedName>
        <fullName evidence="2">Uncharacterized protein</fullName>
    </submittedName>
</protein>
<organism evidence="2 3">
    <name type="scientific">Morus notabilis</name>
    <dbReference type="NCBI Taxonomy" id="981085"/>
    <lineage>
        <taxon>Eukaryota</taxon>
        <taxon>Viridiplantae</taxon>
        <taxon>Streptophyta</taxon>
        <taxon>Embryophyta</taxon>
        <taxon>Tracheophyta</taxon>
        <taxon>Spermatophyta</taxon>
        <taxon>Magnoliopsida</taxon>
        <taxon>eudicotyledons</taxon>
        <taxon>Gunneridae</taxon>
        <taxon>Pentapetalae</taxon>
        <taxon>rosids</taxon>
        <taxon>fabids</taxon>
        <taxon>Rosales</taxon>
        <taxon>Moraceae</taxon>
        <taxon>Moreae</taxon>
        <taxon>Morus</taxon>
    </lineage>
</organism>
<keyword evidence="1" id="KW-1133">Transmembrane helix</keyword>
<evidence type="ECO:0000313" key="2">
    <source>
        <dbReference type="EMBL" id="EXC01668.1"/>
    </source>
</evidence>
<keyword evidence="1" id="KW-0472">Membrane</keyword>
<evidence type="ECO:0000256" key="1">
    <source>
        <dbReference type="SAM" id="Phobius"/>
    </source>
</evidence>
<dbReference type="Proteomes" id="UP000030645">
    <property type="component" value="Unassembled WGS sequence"/>
</dbReference>
<gene>
    <name evidence="2" type="ORF">L484_002844</name>
</gene>
<sequence>MQQTNFRLKRLRVVVVVELASTLTNSGLRRRREYTFFDKTTSQDESGSDHGRWPLVFLCATPPPNQASPHNSATDLVDSLLIVAVLVDSGSPLYVLTDPLVEEDGDGPVGEERRYFGISAMTRWPPILAVGRRIPTCISIKYWYLSRILIGISVGYQFLGGYWWLPIGN</sequence>
<dbReference type="AlphaFoldDB" id="W9SDY2"/>
<keyword evidence="3" id="KW-1185">Reference proteome</keyword>
<name>W9SDY2_9ROSA</name>
<reference evidence="3" key="1">
    <citation type="submission" date="2013-01" db="EMBL/GenBank/DDBJ databases">
        <title>Draft Genome Sequence of a Mulberry Tree, Morus notabilis C.K. Schneid.</title>
        <authorList>
            <person name="He N."/>
            <person name="Zhao S."/>
        </authorList>
    </citation>
    <scope>NUCLEOTIDE SEQUENCE</scope>
</reference>
<dbReference type="EMBL" id="KE345335">
    <property type="protein sequence ID" value="EXC01668.1"/>
    <property type="molecule type" value="Genomic_DNA"/>
</dbReference>
<keyword evidence="1" id="KW-0812">Transmembrane</keyword>
<evidence type="ECO:0000313" key="3">
    <source>
        <dbReference type="Proteomes" id="UP000030645"/>
    </source>
</evidence>
<proteinExistence type="predicted"/>
<feature type="transmembrane region" description="Helical" evidence="1">
    <location>
        <begin position="142"/>
        <end position="165"/>
    </location>
</feature>
<accession>W9SDY2</accession>